<keyword evidence="4" id="KW-1185">Reference proteome</keyword>
<dbReference type="PANTHER" id="PTHR19308">
    <property type="entry name" value="PHOSPHATIDYLCHOLINE TRANSFER PROTEIN"/>
    <property type="match status" value="1"/>
</dbReference>
<sequence length="225" mass="25367">MERSALLTLIALLLSPLVAVAGEPDNSWSLIREGEQISVYSRDVADSKYNESLAQTFIKVRLSALVALILDGNSHVRWVNTVDDSRQIDIISPTEVHNYTYSGAPWPVDDRDAIVNTQASQDSETLIVTIQSYAAPDYISQIDGVVRVPYVDSTWTLIPVGDGKIEVNFRVHSEPGGEIPTWLTNNLASDQPYYTLNNLHRFFNRENEYFDRELPFIREPGEQPQ</sequence>
<dbReference type="Proteomes" id="UP000191110">
    <property type="component" value="Unassembled WGS sequence"/>
</dbReference>
<dbReference type="SUPFAM" id="SSF55961">
    <property type="entry name" value="Bet v1-like"/>
    <property type="match status" value="1"/>
</dbReference>
<dbReference type="PROSITE" id="PS50848">
    <property type="entry name" value="START"/>
    <property type="match status" value="1"/>
</dbReference>
<dbReference type="RefSeq" id="WP_078484543.1">
    <property type="nucleotide sequence ID" value="NZ_MPRL01000062.1"/>
</dbReference>
<feature type="chain" id="PRO_5012459187" description="START domain-containing protein" evidence="1">
    <location>
        <begin position="22"/>
        <end position="225"/>
    </location>
</feature>
<dbReference type="InterPro" id="IPR051213">
    <property type="entry name" value="START_lipid_transfer"/>
</dbReference>
<dbReference type="Gene3D" id="3.30.530.20">
    <property type="match status" value="1"/>
</dbReference>
<feature type="domain" description="START" evidence="2">
    <location>
        <begin position="1"/>
        <end position="208"/>
    </location>
</feature>
<dbReference type="InterPro" id="IPR023393">
    <property type="entry name" value="START-like_dom_sf"/>
</dbReference>
<dbReference type="GO" id="GO:0008289">
    <property type="term" value="F:lipid binding"/>
    <property type="evidence" value="ECO:0007669"/>
    <property type="project" value="InterPro"/>
</dbReference>
<keyword evidence="1" id="KW-0732">Signal</keyword>
<evidence type="ECO:0000256" key="1">
    <source>
        <dbReference type="SAM" id="SignalP"/>
    </source>
</evidence>
<evidence type="ECO:0000313" key="3">
    <source>
        <dbReference type="EMBL" id="OOZ39070.1"/>
    </source>
</evidence>
<name>A0A1T2L219_9GAMM</name>
<dbReference type="InterPro" id="IPR028347">
    <property type="entry name" value="START_dom_prot"/>
</dbReference>
<dbReference type="OrthoDB" id="5734556at2"/>
<dbReference type="GO" id="GO:0005737">
    <property type="term" value="C:cytoplasm"/>
    <property type="evidence" value="ECO:0007669"/>
    <property type="project" value="UniProtKB-ARBA"/>
</dbReference>
<dbReference type="PANTHER" id="PTHR19308:SF14">
    <property type="entry name" value="START DOMAIN-CONTAINING PROTEIN"/>
    <property type="match status" value="1"/>
</dbReference>
<dbReference type="InterPro" id="IPR002913">
    <property type="entry name" value="START_lipid-bd_dom"/>
</dbReference>
<feature type="signal peptide" evidence="1">
    <location>
        <begin position="1"/>
        <end position="21"/>
    </location>
</feature>
<reference evidence="3 4" key="1">
    <citation type="submission" date="2016-11" db="EMBL/GenBank/DDBJ databases">
        <title>Mixed transmission modes and dynamic genome evolution in an obligate animal-bacterial symbiosis.</title>
        <authorList>
            <person name="Russell S.L."/>
            <person name="Corbett-Detig R.B."/>
            <person name="Cavanaugh C.M."/>
        </authorList>
    </citation>
    <scope>NUCLEOTIDE SEQUENCE [LARGE SCALE GENOMIC DNA]</scope>
    <source>
        <strain evidence="3">Sveles-Q1</strain>
    </source>
</reference>
<dbReference type="PIRSF" id="PIRSF039033">
    <property type="entry name" value="START_dom"/>
    <property type="match status" value="1"/>
</dbReference>
<gene>
    <name evidence="3" type="ORF">BOW53_13120</name>
</gene>
<protein>
    <recommendedName>
        <fullName evidence="2">START domain-containing protein</fullName>
    </recommendedName>
</protein>
<proteinExistence type="predicted"/>
<evidence type="ECO:0000313" key="4">
    <source>
        <dbReference type="Proteomes" id="UP000191110"/>
    </source>
</evidence>
<organism evidence="3 4">
    <name type="scientific">Solemya pervernicosa gill symbiont</name>
    <dbReference type="NCBI Taxonomy" id="642797"/>
    <lineage>
        <taxon>Bacteria</taxon>
        <taxon>Pseudomonadati</taxon>
        <taxon>Pseudomonadota</taxon>
        <taxon>Gammaproteobacteria</taxon>
        <taxon>sulfur-oxidizing symbionts</taxon>
    </lineage>
</organism>
<dbReference type="Pfam" id="PF01852">
    <property type="entry name" value="START"/>
    <property type="match status" value="1"/>
</dbReference>
<comment type="caution">
    <text evidence="3">The sequence shown here is derived from an EMBL/GenBank/DDBJ whole genome shotgun (WGS) entry which is preliminary data.</text>
</comment>
<dbReference type="EMBL" id="MPRL01000062">
    <property type="protein sequence ID" value="OOZ39070.1"/>
    <property type="molecule type" value="Genomic_DNA"/>
</dbReference>
<dbReference type="AlphaFoldDB" id="A0A1T2L219"/>
<accession>A0A1T2L219</accession>
<evidence type="ECO:0000259" key="2">
    <source>
        <dbReference type="PROSITE" id="PS50848"/>
    </source>
</evidence>